<dbReference type="GO" id="GO:0016301">
    <property type="term" value="F:kinase activity"/>
    <property type="evidence" value="ECO:0007669"/>
    <property type="project" value="UniProtKB-KW"/>
</dbReference>
<feature type="transmembrane region" description="Helical" evidence="9">
    <location>
        <begin position="148"/>
        <end position="170"/>
    </location>
</feature>
<evidence type="ECO:0008006" key="11">
    <source>
        <dbReference type="Google" id="ProtNLM"/>
    </source>
</evidence>
<dbReference type="InterPro" id="IPR050482">
    <property type="entry name" value="Sensor_HK_TwoCompSys"/>
</dbReference>
<keyword evidence="7" id="KW-0902">Two-component regulatory system</keyword>
<name>A0A6J4JQD0_9CHLR</name>
<sequence length="363" mass="39164">MATLQAKRAFIPVILFRWSLLALAAWMISVQTTPSYLVERPALVGALLLVMATYLVVWSRRLDTLARAANRRPLLLLADLCLSMFPVWVTGGWNSPLLPFAFGALMLPGVLFGWRGSLVAVVAYLVVDQIVGWNTWQPGVAVPLASPAGILSYTWPVLAAVLWPVGVELWRRAPRRSAPRVIQATLAGRPSALVAARRLPPPGASTGSTAEVSVGTATVWTALRPHPQTIERAAPIEVRAAILQAVAEAEEHGMSVHLVMEGAELSLPPGHVHLLTRAVEVALDNVRRHAGAREAEVTLAGEEAGLLLTVRDHGNGLLDGTAEPPGFHQIKRLRYRVEELEGSLAVHDDESGGVVLRLRIPLS</sequence>
<keyword evidence="6 9" id="KW-1133">Transmembrane helix</keyword>
<dbReference type="GO" id="GO:0000160">
    <property type="term" value="P:phosphorelay signal transduction system"/>
    <property type="evidence" value="ECO:0007669"/>
    <property type="project" value="UniProtKB-KW"/>
</dbReference>
<comment type="subcellular location">
    <subcellularLocation>
        <location evidence="1">Cell membrane</location>
        <topology evidence="1">Multi-pass membrane protein</topology>
    </subcellularLocation>
</comment>
<feature type="transmembrane region" description="Helical" evidence="9">
    <location>
        <begin position="74"/>
        <end position="91"/>
    </location>
</feature>
<evidence type="ECO:0000256" key="9">
    <source>
        <dbReference type="SAM" id="Phobius"/>
    </source>
</evidence>
<reference evidence="10" key="1">
    <citation type="submission" date="2020-02" db="EMBL/GenBank/DDBJ databases">
        <authorList>
            <person name="Meier V. D."/>
        </authorList>
    </citation>
    <scope>NUCLEOTIDE SEQUENCE</scope>
    <source>
        <strain evidence="10">AVDCRST_MAG26</strain>
    </source>
</reference>
<dbReference type="EMBL" id="CADCTK010000849">
    <property type="protein sequence ID" value="CAA9284778.1"/>
    <property type="molecule type" value="Genomic_DNA"/>
</dbReference>
<dbReference type="GO" id="GO:0005886">
    <property type="term" value="C:plasma membrane"/>
    <property type="evidence" value="ECO:0007669"/>
    <property type="project" value="UniProtKB-SubCell"/>
</dbReference>
<dbReference type="SUPFAM" id="SSF55874">
    <property type="entry name" value="ATPase domain of HSP90 chaperone/DNA topoisomerase II/histidine kinase"/>
    <property type="match status" value="1"/>
</dbReference>
<dbReference type="InterPro" id="IPR036890">
    <property type="entry name" value="HATPase_C_sf"/>
</dbReference>
<keyword evidence="4 9" id="KW-0812">Transmembrane</keyword>
<gene>
    <name evidence="10" type="ORF">AVDCRST_MAG26-3646</name>
</gene>
<evidence type="ECO:0000256" key="2">
    <source>
        <dbReference type="ARBA" id="ARBA00022475"/>
    </source>
</evidence>
<organism evidence="10">
    <name type="scientific">uncultured Chloroflexia bacterium</name>
    <dbReference type="NCBI Taxonomy" id="1672391"/>
    <lineage>
        <taxon>Bacteria</taxon>
        <taxon>Bacillati</taxon>
        <taxon>Chloroflexota</taxon>
        <taxon>Chloroflexia</taxon>
        <taxon>environmental samples</taxon>
    </lineage>
</organism>
<dbReference type="PANTHER" id="PTHR24421:SF37">
    <property type="entry name" value="SENSOR HISTIDINE KINASE NARS"/>
    <property type="match status" value="1"/>
</dbReference>
<accession>A0A6J4JQD0</accession>
<evidence type="ECO:0000256" key="7">
    <source>
        <dbReference type="ARBA" id="ARBA00023012"/>
    </source>
</evidence>
<keyword evidence="3" id="KW-0808">Transferase</keyword>
<keyword evidence="5" id="KW-0418">Kinase</keyword>
<evidence type="ECO:0000256" key="8">
    <source>
        <dbReference type="ARBA" id="ARBA00023136"/>
    </source>
</evidence>
<proteinExistence type="predicted"/>
<keyword evidence="8 9" id="KW-0472">Membrane</keyword>
<evidence type="ECO:0000256" key="3">
    <source>
        <dbReference type="ARBA" id="ARBA00022679"/>
    </source>
</evidence>
<feature type="transmembrane region" description="Helical" evidence="9">
    <location>
        <begin position="9"/>
        <end position="30"/>
    </location>
</feature>
<keyword evidence="2" id="KW-1003">Cell membrane</keyword>
<evidence type="ECO:0000256" key="1">
    <source>
        <dbReference type="ARBA" id="ARBA00004651"/>
    </source>
</evidence>
<evidence type="ECO:0000313" key="10">
    <source>
        <dbReference type="EMBL" id="CAA9284778.1"/>
    </source>
</evidence>
<dbReference type="CDD" id="cd16917">
    <property type="entry name" value="HATPase_UhpB-NarQ-NarX-like"/>
    <property type="match status" value="1"/>
</dbReference>
<evidence type="ECO:0000256" key="5">
    <source>
        <dbReference type="ARBA" id="ARBA00022777"/>
    </source>
</evidence>
<dbReference type="AlphaFoldDB" id="A0A6J4JQD0"/>
<evidence type="ECO:0000256" key="4">
    <source>
        <dbReference type="ARBA" id="ARBA00022692"/>
    </source>
</evidence>
<evidence type="ECO:0000256" key="6">
    <source>
        <dbReference type="ARBA" id="ARBA00022989"/>
    </source>
</evidence>
<dbReference type="Gene3D" id="3.30.565.10">
    <property type="entry name" value="Histidine kinase-like ATPase, C-terminal domain"/>
    <property type="match status" value="1"/>
</dbReference>
<dbReference type="PANTHER" id="PTHR24421">
    <property type="entry name" value="NITRATE/NITRITE SENSOR PROTEIN NARX-RELATED"/>
    <property type="match status" value="1"/>
</dbReference>
<protein>
    <recommendedName>
        <fullName evidence="11">Histidine kinase/HSP90-like ATPase domain-containing protein</fullName>
    </recommendedName>
</protein>
<feature type="transmembrane region" description="Helical" evidence="9">
    <location>
        <begin position="42"/>
        <end position="62"/>
    </location>
</feature>